<dbReference type="SUPFAM" id="SSF63862">
    <property type="entry name" value="Thiamin pyrophosphokinase, substrate-binding domain"/>
    <property type="match status" value="1"/>
</dbReference>
<dbReference type="Pfam" id="PF04265">
    <property type="entry name" value="TPK_B1_binding"/>
    <property type="match status" value="1"/>
</dbReference>
<dbReference type="Proteomes" id="UP000184330">
    <property type="component" value="Unassembled WGS sequence"/>
</dbReference>
<evidence type="ECO:0000259" key="8">
    <source>
        <dbReference type="SMART" id="SM00983"/>
    </source>
</evidence>
<dbReference type="SMART" id="SM00983">
    <property type="entry name" value="TPK_B1_binding"/>
    <property type="match status" value="1"/>
</dbReference>
<feature type="domain" description="Thiamin pyrophosphokinase thiamin-binding" evidence="8">
    <location>
        <begin position="187"/>
        <end position="269"/>
    </location>
</feature>
<dbReference type="EMBL" id="FJOG01000028">
    <property type="protein sequence ID" value="CZR64794.1"/>
    <property type="molecule type" value="Genomic_DNA"/>
</dbReference>
<dbReference type="PIRSF" id="PIRSF031057">
    <property type="entry name" value="Thiamin_pyrophosphokinase"/>
    <property type="match status" value="1"/>
</dbReference>
<evidence type="ECO:0000256" key="1">
    <source>
        <dbReference type="ARBA" id="ARBA00005078"/>
    </source>
</evidence>
<comment type="pathway">
    <text evidence="1 7">Cofactor biosynthesis; thiamine diphosphate biosynthesis; thiamine diphosphate from thiamine: step 1/1.</text>
</comment>
<dbReference type="NCBIfam" id="TIGR01378">
    <property type="entry name" value="thi_PPkinase"/>
    <property type="match status" value="1"/>
</dbReference>
<dbReference type="InterPro" id="IPR016966">
    <property type="entry name" value="Thiamin_pyrophosphokinase_euk"/>
</dbReference>
<keyword evidence="5 7" id="KW-0418">Kinase</keyword>
<dbReference type="PANTHER" id="PTHR13622">
    <property type="entry name" value="THIAMIN PYROPHOSPHOKINASE"/>
    <property type="match status" value="1"/>
</dbReference>
<dbReference type="InterPro" id="IPR007371">
    <property type="entry name" value="TPK_catalytic"/>
</dbReference>
<gene>
    <name evidence="9" type="ORF">PAC_14693</name>
</gene>
<protein>
    <recommendedName>
        <fullName evidence="7">Thiamine pyrophosphokinase</fullName>
        <ecNumber evidence="7">2.7.6.2</ecNumber>
    </recommendedName>
</protein>
<dbReference type="InterPro" id="IPR007373">
    <property type="entry name" value="Thiamin_PyroPKinase_B1-bd"/>
</dbReference>
<dbReference type="GO" id="GO:0009229">
    <property type="term" value="P:thiamine diphosphate biosynthetic process"/>
    <property type="evidence" value="ECO:0007669"/>
    <property type="project" value="UniProtKB-UniRule"/>
</dbReference>
<dbReference type="InterPro" id="IPR036371">
    <property type="entry name" value="TPK_B1-bd_sf"/>
</dbReference>
<sequence length="282" mass="31289">MESSGVTTWQPLDIFSPAPVVHKPFALVILNQELKLPLYLYQQLWLNSSFIIAADGGANRLYHLSNKFSALFSNGLSPPPNFPLNAVIGDLDSLLPHVRQHYEEKGIPIIEDEDQYSTDFTKAVKYIRNSLERKDIDIVVLGGLGGRVDQGLSVLHHLYLFQESEGYKEGRMYLLSSEAVTFVLKTGKHEIKAKERWIGIGSDGKGIEKIGDIAFGKHVGILPLKGESMITTKGLEWDVKDWKTVFGGSVSTSNHVKEEVVSVETSEDVLFTIDLDFEGPGS</sequence>
<keyword evidence="4 7" id="KW-0547">Nucleotide-binding</keyword>
<keyword evidence="3 7" id="KW-0808">Transferase</keyword>
<evidence type="ECO:0000313" key="9">
    <source>
        <dbReference type="EMBL" id="CZR64794.1"/>
    </source>
</evidence>
<comment type="similarity">
    <text evidence="2 7">Belongs to the thiamine pyrophosphokinase family.</text>
</comment>
<comment type="catalytic activity">
    <reaction evidence="7">
        <text>thiamine + ATP = thiamine diphosphate + AMP + H(+)</text>
        <dbReference type="Rhea" id="RHEA:11576"/>
        <dbReference type="ChEBI" id="CHEBI:15378"/>
        <dbReference type="ChEBI" id="CHEBI:18385"/>
        <dbReference type="ChEBI" id="CHEBI:30616"/>
        <dbReference type="ChEBI" id="CHEBI:58937"/>
        <dbReference type="ChEBI" id="CHEBI:456215"/>
    </reaction>
</comment>
<evidence type="ECO:0000256" key="4">
    <source>
        <dbReference type="ARBA" id="ARBA00022741"/>
    </source>
</evidence>
<evidence type="ECO:0000256" key="3">
    <source>
        <dbReference type="ARBA" id="ARBA00022679"/>
    </source>
</evidence>
<dbReference type="GO" id="GO:0006772">
    <property type="term" value="P:thiamine metabolic process"/>
    <property type="evidence" value="ECO:0007669"/>
    <property type="project" value="InterPro"/>
</dbReference>
<dbReference type="SUPFAM" id="SSF63999">
    <property type="entry name" value="Thiamin pyrophosphokinase, catalytic domain"/>
    <property type="match status" value="1"/>
</dbReference>
<reference evidence="9 10" key="1">
    <citation type="submission" date="2016-03" db="EMBL/GenBank/DDBJ databases">
        <authorList>
            <person name="Ploux O."/>
        </authorList>
    </citation>
    <scope>NUCLEOTIDE SEQUENCE [LARGE SCALE GENOMIC DNA]</scope>
    <source>
        <strain evidence="9 10">UAMH 11012</strain>
    </source>
</reference>
<dbReference type="OrthoDB" id="25149at2759"/>
<dbReference type="CDD" id="cd07995">
    <property type="entry name" value="TPK"/>
    <property type="match status" value="1"/>
</dbReference>
<name>A0A1L7XIE3_9HELO</name>
<evidence type="ECO:0000256" key="5">
    <source>
        <dbReference type="ARBA" id="ARBA00022777"/>
    </source>
</evidence>
<dbReference type="GO" id="GO:0004788">
    <property type="term" value="F:thiamine diphosphokinase activity"/>
    <property type="evidence" value="ECO:0007669"/>
    <property type="project" value="UniProtKB-UniRule"/>
</dbReference>
<evidence type="ECO:0000256" key="2">
    <source>
        <dbReference type="ARBA" id="ARBA00006785"/>
    </source>
</evidence>
<dbReference type="InterPro" id="IPR036759">
    <property type="entry name" value="TPK_catalytic_sf"/>
</dbReference>
<evidence type="ECO:0000256" key="7">
    <source>
        <dbReference type="PIRNR" id="PIRNR031057"/>
    </source>
</evidence>
<dbReference type="PANTHER" id="PTHR13622:SF8">
    <property type="entry name" value="THIAMIN PYROPHOSPHOKINASE 1"/>
    <property type="match status" value="1"/>
</dbReference>
<dbReference type="UniPathway" id="UPA00060">
    <property type="reaction ID" value="UER00597"/>
</dbReference>
<dbReference type="GO" id="GO:0016301">
    <property type="term" value="F:kinase activity"/>
    <property type="evidence" value="ECO:0007669"/>
    <property type="project" value="UniProtKB-UniRule"/>
</dbReference>
<dbReference type="EC" id="2.7.6.2" evidence="7"/>
<dbReference type="Pfam" id="PF04263">
    <property type="entry name" value="TPK_catalytic"/>
    <property type="match status" value="1"/>
</dbReference>
<keyword evidence="10" id="KW-1185">Reference proteome</keyword>
<dbReference type="GO" id="GO:0005524">
    <property type="term" value="F:ATP binding"/>
    <property type="evidence" value="ECO:0007669"/>
    <property type="project" value="UniProtKB-UniRule"/>
</dbReference>
<dbReference type="STRING" id="576137.A0A1L7XIE3"/>
<dbReference type="AlphaFoldDB" id="A0A1L7XIE3"/>
<evidence type="ECO:0000256" key="6">
    <source>
        <dbReference type="ARBA" id="ARBA00022840"/>
    </source>
</evidence>
<accession>A0A1L7XIE3</accession>
<dbReference type="Gene3D" id="3.40.50.10240">
    <property type="entry name" value="Thiamin pyrophosphokinase, catalytic domain"/>
    <property type="match status" value="1"/>
</dbReference>
<dbReference type="GO" id="GO:0030975">
    <property type="term" value="F:thiamine binding"/>
    <property type="evidence" value="ECO:0007669"/>
    <property type="project" value="UniProtKB-UniRule"/>
</dbReference>
<organism evidence="9 10">
    <name type="scientific">Phialocephala subalpina</name>
    <dbReference type="NCBI Taxonomy" id="576137"/>
    <lineage>
        <taxon>Eukaryota</taxon>
        <taxon>Fungi</taxon>
        <taxon>Dikarya</taxon>
        <taxon>Ascomycota</taxon>
        <taxon>Pezizomycotina</taxon>
        <taxon>Leotiomycetes</taxon>
        <taxon>Helotiales</taxon>
        <taxon>Mollisiaceae</taxon>
        <taxon>Phialocephala</taxon>
        <taxon>Phialocephala fortinii species complex</taxon>
    </lineage>
</organism>
<dbReference type="InterPro" id="IPR006282">
    <property type="entry name" value="Thi_PPkinase"/>
</dbReference>
<keyword evidence="6 7" id="KW-0067">ATP-binding</keyword>
<proteinExistence type="inferred from homology"/>
<evidence type="ECO:0000313" key="10">
    <source>
        <dbReference type="Proteomes" id="UP000184330"/>
    </source>
</evidence>